<name>A0A814NKL4_9BILA</name>
<evidence type="ECO:0000256" key="3">
    <source>
        <dbReference type="ARBA" id="ARBA00022491"/>
    </source>
</evidence>
<dbReference type="Pfam" id="PF09497">
    <property type="entry name" value="Med12"/>
    <property type="match status" value="1"/>
</dbReference>
<keyword evidence="3" id="KW-0678">Repressor</keyword>
<dbReference type="SMART" id="SM01281">
    <property type="entry name" value="Med12"/>
    <property type="match status" value="1"/>
</dbReference>
<feature type="compositionally biased region" description="Low complexity" evidence="8">
    <location>
        <begin position="2237"/>
        <end position="2254"/>
    </location>
</feature>
<feature type="compositionally biased region" description="Low complexity" evidence="8">
    <location>
        <begin position="1918"/>
        <end position="1930"/>
    </location>
</feature>
<keyword evidence="5" id="KW-0010">Activator</keyword>
<evidence type="ECO:0000259" key="9">
    <source>
        <dbReference type="SMART" id="SM01281"/>
    </source>
</evidence>
<feature type="compositionally biased region" description="Low complexity" evidence="8">
    <location>
        <begin position="1976"/>
        <end position="1986"/>
    </location>
</feature>
<dbReference type="GO" id="GO:0003713">
    <property type="term" value="F:transcription coactivator activity"/>
    <property type="evidence" value="ECO:0007669"/>
    <property type="project" value="TreeGrafter"/>
</dbReference>
<dbReference type="PANTHER" id="PTHR46007:SF11">
    <property type="entry name" value="MEDIATOR OF RNA POLYMERASE II TRANSCRIPTION SUBUNIT 12"/>
    <property type="match status" value="1"/>
</dbReference>
<dbReference type="InterPro" id="IPR051647">
    <property type="entry name" value="Mediator_comp_sub12"/>
</dbReference>
<feature type="compositionally biased region" description="Polar residues" evidence="8">
    <location>
        <begin position="2143"/>
        <end position="2162"/>
    </location>
</feature>
<dbReference type="GO" id="GO:0045944">
    <property type="term" value="P:positive regulation of transcription by RNA polymerase II"/>
    <property type="evidence" value="ECO:0007669"/>
    <property type="project" value="TreeGrafter"/>
</dbReference>
<evidence type="ECO:0000313" key="11">
    <source>
        <dbReference type="Proteomes" id="UP000663860"/>
    </source>
</evidence>
<feature type="region of interest" description="Disordered" evidence="8">
    <location>
        <begin position="1160"/>
        <end position="1184"/>
    </location>
</feature>
<keyword evidence="7" id="KW-0539">Nucleus</keyword>
<feature type="region of interest" description="Disordered" evidence="8">
    <location>
        <begin position="1960"/>
        <end position="1986"/>
    </location>
</feature>
<evidence type="ECO:0000256" key="4">
    <source>
        <dbReference type="ARBA" id="ARBA00023015"/>
    </source>
</evidence>
<dbReference type="GO" id="GO:0016592">
    <property type="term" value="C:mediator complex"/>
    <property type="evidence" value="ECO:0007669"/>
    <property type="project" value="InterPro"/>
</dbReference>
<gene>
    <name evidence="10" type="ORF">IZO911_LOCUS22710</name>
</gene>
<comment type="caution">
    <text evidence="10">The sequence shown here is derived from an EMBL/GenBank/DDBJ whole genome shotgun (WGS) entry which is preliminary data.</text>
</comment>
<feature type="compositionally biased region" description="Polar residues" evidence="8">
    <location>
        <begin position="2175"/>
        <end position="2229"/>
    </location>
</feature>
<evidence type="ECO:0000256" key="2">
    <source>
        <dbReference type="ARBA" id="ARBA00010289"/>
    </source>
</evidence>
<feature type="compositionally biased region" description="Low complexity" evidence="8">
    <location>
        <begin position="2012"/>
        <end position="2031"/>
    </location>
</feature>
<dbReference type="EMBL" id="CAJNOE010000256">
    <property type="protein sequence ID" value="CAF1094983.1"/>
    <property type="molecule type" value="Genomic_DNA"/>
</dbReference>
<feature type="region of interest" description="Disordered" evidence="8">
    <location>
        <begin position="240"/>
        <end position="259"/>
    </location>
</feature>
<feature type="region of interest" description="Disordered" evidence="8">
    <location>
        <begin position="2078"/>
        <end position="2098"/>
    </location>
</feature>
<feature type="domain" description="Mediator complex subunit Med12" evidence="9">
    <location>
        <begin position="95"/>
        <end position="156"/>
    </location>
</feature>
<evidence type="ECO:0000313" key="10">
    <source>
        <dbReference type="EMBL" id="CAF1094983.1"/>
    </source>
</evidence>
<accession>A0A814NKL4</accession>
<sequence>MARTTRRSRFGLPDVFLQEPKQREDELTAETVKNGFTFKPVDGLLEHEGFKGQDFFKNADEGILEFFRIILLKKEENHTMNDSTKRKPPTINKAHFWPLMGPRTAKPFEQWLSLLASTESLGKLAKQVPIILKKEDVFQHLYEHNVSLVRACWYIKMLALYYSANNDSKQKKRHVATDPCTEWTRITIEILKEVFDRLIKENAQSQRATPIPEMSTSHLPDLNNDQHGISLNSGSITPQYAPSTPQMHHPSPSTTNPLTDKTRRQWEYYNRLLRILFDQGLLDRQTVVEWIVDIFIDRIKHNDDINLRYLIPIIFQFSNEILEYEIFSRKISYYCCKRLGQYHTDINQPINFTNLIACPQHRVIIYSLSAIIQCITLRCPSALLYNNPIDDQQKSDTLLLNYGSPLDFLPCSPSQLPLPIGIDQQLIKQMLNQSEDEIRSRSLAIDHKWSTEKLQQSISGQTIQRVLFVLEILDEFKEEKYLLDNVYNKIYSNTYKMEPTSPDIEIEVIHLMCDWAITTRRHGVYRAFFIARLLERRQNELKTIRLQELNETIDDKESTTSSNIQINPFQTALTEYVLKKAPYIDETSTNDLDLATSFSSLVMLFSEFIRLNLFSPMQFMCYLVAYALVPLTNDNHENNNSHINTNHNVYKQHMYNNNTMIRHDTFNMDSSYDRRQTNTLIDLDPLETMNSSPSTTPKTHLRQTSKIELNRNSHQTNEDCNNQQRNRKRCLFFLEQFPYPLEDDFRDDFNQRKIILFGITPKRDEAKRQLKNNVRLLSSLFKLHNCLETTIESPPFTRPTPFASYLKIRKSILSLSYHDQYYVTNRVSKLLIERLTNFIERRTSRLPWLDDVAFLFELMEKSLNLYGLIQTCVDILRIFSRIESMGSLKASPGMYCYRFELYLEITSIFRFYTPVLILIPNNMIQVFENLIQITQHIQDPVRTTSVERALLMLMHDSYFSCPYIKSKYMDRVPQIIALIKKELYTQTSQNNKQDAANANCQYDPHAFSAIIEEPRKALTEFQLDREKIYHTKQLDDSPQARASFVINTLIAVAKAKSLTYIHDIAHLATELTCQVASLGSIWLLAIKALSTCTPPNRQTNAPNHVNVFEELRRIDPNDLCIHDNLSVFISILIARHALSINDYIIVSVQSIIASTPKERLDPLASRSNPSLSRVRGSSGEEANEPGTRFTCDVIEHLFCANHIPWTMMISSRERRLLASNYRLVAFGAFLCVLKSLLIISQSCFKDCKVYYDLCREATHRHKENDRLLNVTNMDINHQAEKEFRLYREPIPEELLDLSMRVLKLCCDQDWIQERCLKESDTLCNQTNLCDKLLDDGQAQQLLRFICYKSTSELTKVSFDKGPKPIISSLLQNLNQWTLRATILELKLMIKILEYNIPSQRPQDQSFNFSLALKTHEHNTMHLLQSIASATIELFQHQTEGRYGGSTSLTQYNEHYDRKGIWLIAPLISRLPDNVQSRILHIAGSVLENGNSMLNSSKSKNDKENQVLRSISLLSHQPFLSLVLSCLKDQDDQRSGLLDSLRGQLEQLYKQECEHCSTPGKNLSNISLTVKPSGSNSGIGSGGSYPDCRCNCHKTDWQIYSNNLAPIVQDDPNMKIIIFESLQLRLSLIGGMFDTIVRNNNSAIEWISVFSQLIASGVIDTKNNSPLLNTVLDMLGVLVHGIAPAEGSVENSRIYMTLVRKIRKDIGERRSEALDEVKRFLPLQKPSFDIYVVEPFDGVNNRMLNPEMKKHGLQVARKEKINSWEMIEGSKSATSICYSWFCAKKTERKRLRYEEQYRLLLRHKHNLFDKSLTYFRDPPTIPTEAPEHPELEIVSENRPPIHPNQMSSGPGSFVPMQPMHGMQMPMQSPMNDLSGKQTPTHMGVQSVRGTPERKIRGPAAATAGGQPKRATRMPRSSSTRATTIQAQAPTAPNIYASQQAPSHPTMFPQANYNQWMQSQAIPGPQQQPMMPAYQNAPQMKPQPQQQHMMPNVRPAGVVPGRPGVQYTNPIMQQQPVPQQQQQQPQQQGQPPQMAVGYMNDQTSMMMSSAGANALPQNVNRQPGATAAVKRKLNDTTMYSNEQTQYGAPPKIATQSTGGSIPQYQQNQVIMQPNNYMQQAQQQQQQQAQQQQQQQQQQQVAHAQMYSQGQMSSGPYMNNQMLGNPANMMQQQQPSVYPNMMSSQPQNIYNPGTGNPTLNRTPNQTPMSISNQQWPNNQTMSVGRQPQSAYNQMMPPDPQQQHYVQQQQQQQQQQHY</sequence>
<proteinExistence type="inferred from homology"/>
<evidence type="ECO:0000256" key="6">
    <source>
        <dbReference type="ARBA" id="ARBA00023163"/>
    </source>
</evidence>
<reference evidence="10" key="1">
    <citation type="submission" date="2021-02" db="EMBL/GenBank/DDBJ databases">
        <authorList>
            <person name="Nowell W R."/>
        </authorList>
    </citation>
    <scope>NUCLEOTIDE SEQUENCE</scope>
</reference>
<dbReference type="Proteomes" id="UP000663860">
    <property type="component" value="Unassembled WGS sequence"/>
</dbReference>
<keyword evidence="6" id="KW-0804">Transcription</keyword>
<evidence type="ECO:0000256" key="1">
    <source>
        <dbReference type="ARBA" id="ARBA00004123"/>
    </source>
</evidence>
<feature type="region of interest" description="Disordered" evidence="8">
    <location>
        <begin position="1871"/>
        <end position="1930"/>
    </location>
</feature>
<feature type="region of interest" description="Disordered" evidence="8">
    <location>
        <begin position="2175"/>
        <end position="2254"/>
    </location>
</feature>
<dbReference type="InterPro" id="IPR019035">
    <property type="entry name" value="Mediator_Med12"/>
</dbReference>
<comment type="similarity">
    <text evidence="2">Belongs to the Mediator complex subunit 12 family.</text>
</comment>
<dbReference type="Pfam" id="PF12145">
    <property type="entry name" value="Med12-LCEWAV"/>
    <property type="match status" value="1"/>
</dbReference>
<feature type="region of interest" description="Disordered" evidence="8">
    <location>
        <begin position="2139"/>
        <end position="2162"/>
    </location>
</feature>
<feature type="region of interest" description="Disordered" evidence="8">
    <location>
        <begin position="2012"/>
        <end position="2034"/>
    </location>
</feature>
<dbReference type="PANTHER" id="PTHR46007">
    <property type="entry name" value="MEDIATOR OF RNA POLYMERASE II TRANSCRIPTION SUBUNIT 12"/>
    <property type="match status" value="1"/>
</dbReference>
<protein>
    <recommendedName>
        <fullName evidence="9">Mediator complex subunit Med12 domain-containing protein</fullName>
    </recommendedName>
</protein>
<organism evidence="10 11">
    <name type="scientific">Adineta steineri</name>
    <dbReference type="NCBI Taxonomy" id="433720"/>
    <lineage>
        <taxon>Eukaryota</taxon>
        <taxon>Metazoa</taxon>
        <taxon>Spiralia</taxon>
        <taxon>Gnathifera</taxon>
        <taxon>Rotifera</taxon>
        <taxon>Eurotatoria</taxon>
        <taxon>Bdelloidea</taxon>
        <taxon>Adinetida</taxon>
        <taxon>Adinetidae</taxon>
        <taxon>Adineta</taxon>
    </lineage>
</organism>
<evidence type="ECO:0000256" key="5">
    <source>
        <dbReference type="ARBA" id="ARBA00023159"/>
    </source>
</evidence>
<keyword evidence="4" id="KW-0805">Transcription regulation</keyword>
<evidence type="ECO:0000256" key="8">
    <source>
        <dbReference type="SAM" id="MobiDB-lite"/>
    </source>
</evidence>
<dbReference type="InterPro" id="IPR021990">
    <property type="entry name" value="Mediator_Med12_LCEWAV"/>
</dbReference>
<comment type="subcellular location">
    <subcellularLocation>
        <location evidence="1">Nucleus</location>
    </subcellularLocation>
</comment>
<evidence type="ECO:0000256" key="7">
    <source>
        <dbReference type="ARBA" id="ARBA00023242"/>
    </source>
</evidence>